<evidence type="ECO:0000259" key="4">
    <source>
        <dbReference type="Pfam" id="PF03915"/>
    </source>
</evidence>
<feature type="compositionally biased region" description="Basic and acidic residues" evidence="3">
    <location>
        <begin position="78"/>
        <end position="87"/>
    </location>
</feature>
<feature type="compositionally biased region" description="Low complexity" evidence="3">
    <location>
        <begin position="606"/>
        <end position="617"/>
    </location>
</feature>
<evidence type="ECO:0000256" key="3">
    <source>
        <dbReference type="SAM" id="MobiDB-lite"/>
    </source>
</evidence>
<dbReference type="Pfam" id="PF03915">
    <property type="entry name" value="AIP3"/>
    <property type="match status" value="1"/>
</dbReference>
<dbReference type="WBParaSite" id="PgR047_g033_t05">
    <property type="protein sequence ID" value="PgR047_g033_t05"/>
    <property type="gene ID" value="PgR047_g033"/>
</dbReference>
<feature type="region of interest" description="Disordered" evidence="3">
    <location>
        <begin position="1"/>
        <end position="125"/>
    </location>
</feature>
<feature type="compositionally biased region" description="Low complexity" evidence="3">
    <location>
        <begin position="270"/>
        <end position="282"/>
    </location>
</feature>
<dbReference type="Gene3D" id="1.20.58.1540">
    <property type="entry name" value="Actin interacting protein 3, C-terminal domain"/>
    <property type="match status" value="1"/>
</dbReference>
<feature type="region of interest" description="Disordered" evidence="3">
    <location>
        <begin position="265"/>
        <end position="284"/>
    </location>
</feature>
<feature type="compositionally biased region" description="Basic and acidic residues" evidence="3">
    <location>
        <begin position="103"/>
        <end position="115"/>
    </location>
</feature>
<feature type="compositionally biased region" description="Polar residues" evidence="3">
    <location>
        <begin position="116"/>
        <end position="125"/>
    </location>
</feature>
<keyword evidence="1 2" id="KW-0175">Coiled coil</keyword>
<feature type="compositionally biased region" description="Polar residues" evidence="3">
    <location>
        <begin position="735"/>
        <end position="761"/>
    </location>
</feature>
<feature type="compositionally biased region" description="Polar residues" evidence="3">
    <location>
        <begin position="25"/>
        <end position="35"/>
    </location>
</feature>
<protein>
    <submittedName>
        <fullName evidence="6">Actin interacting protein 3-like C-terminal domain-containing protein</fullName>
    </submittedName>
</protein>
<evidence type="ECO:0000313" key="6">
    <source>
        <dbReference type="WBParaSite" id="PgR047_g033_t05"/>
    </source>
</evidence>
<feature type="compositionally biased region" description="Basic and acidic residues" evidence="3">
    <location>
        <begin position="36"/>
        <end position="56"/>
    </location>
</feature>
<dbReference type="Proteomes" id="UP000887569">
    <property type="component" value="Unplaced"/>
</dbReference>
<accession>A0A915BMI3</accession>
<dbReference type="PANTHER" id="PTHR22741:SF10">
    <property type="entry name" value="COILED-COIL DOMAIN-CONTAINING PROTEIN CG32809"/>
    <property type="match status" value="1"/>
</dbReference>
<evidence type="ECO:0000256" key="1">
    <source>
        <dbReference type="ARBA" id="ARBA00023054"/>
    </source>
</evidence>
<proteinExistence type="predicted"/>
<feature type="compositionally biased region" description="Polar residues" evidence="3">
    <location>
        <begin position="649"/>
        <end position="666"/>
    </location>
</feature>
<reference evidence="6" key="1">
    <citation type="submission" date="2022-11" db="UniProtKB">
        <authorList>
            <consortium name="WormBaseParasite"/>
        </authorList>
    </citation>
    <scope>IDENTIFICATION</scope>
</reference>
<feature type="domain" description="Actin interacting protein 3-like C-terminal" evidence="4">
    <location>
        <begin position="136"/>
        <end position="542"/>
    </location>
</feature>
<evidence type="ECO:0000256" key="2">
    <source>
        <dbReference type="SAM" id="Coils"/>
    </source>
</evidence>
<dbReference type="GO" id="GO:0005737">
    <property type="term" value="C:cytoplasm"/>
    <property type="evidence" value="ECO:0007669"/>
    <property type="project" value="TreeGrafter"/>
</dbReference>
<keyword evidence="5" id="KW-1185">Reference proteome</keyword>
<feature type="region of interest" description="Disordered" evidence="3">
    <location>
        <begin position="602"/>
        <end position="694"/>
    </location>
</feature>
<evidence type="ECO:0000313" key="5">
    <source>
        <dbReference type="Proteomes" id="UP000887569"/>
    </source>
</evidence>
<dbReference type="PANTHER" id="PTHR22741">
    <property type="entry name" value="P140CAP/SNIP-RELATED"/>
    <property type="match status" value="1"/>
</dbReference>
<feature type="region of interest" description="Disordered" evidence="3">
    <location>
        <begin position="709"/>
        <end position="784"/>
    </location>
</feature>
<organism evidence="5 6">
    <name type="scientific">Parascaris univalens</name>
    <name type="common">Nematode worm</name>
    <dbReference type="NCBI Taxonomy" id="6257"/>
    <lineage>
        <taxon>Eukaryota</taxon>
        <taxon>Metazoa</taxon>
        <taxon>Ecdysozoa</taxon>
        <taxon>Nematoda</taxon>
        <taxon>Chromadorea</taxon>
        <taxon>Rhabditida</taxon>
        <taxon>Spirurina</taxon>
        <taxon>Ascaridomorpha</taxon>
        <taxon>Ascaridoidea</taxon>
        <taxon>Ascarididae</taxon>
        <taxon>Parascaris</taxon>
    </lineage>
</organism>
<feature type="coiled-coil region" evidence="2">
    <location>
        <begin position="460"/>
        <end position="487"/>
    </location>
</feature>
<dbReference type="AlphaFoldDB" id="A0A915BMI3"/>
<sequence>MPGLFSWKPRIRGRKTPDPEKAIANSINHESLLSTKETKRVVHFDDDGVGRNREAPRSPNDWKYAEQNKVGMAPLARSESEEREERQPSVPRSSGRASAVLQHLREDDSGAHSETETSGTLRRTPNRSLGSLGVVYLEFNDEVKRALLPPSIQSIDTVRALFLRSFSQLTSQYLSLPHVKIYIQEPSKGQLFYELDDLSDIKDRAVLKLREQGSGYQSPQPIRFTDRPAVEYLSESEAEMMDYRSRTPHRVGSLRPTSALDNRIYGIGGAPSKPARSPAPSRFDAYYDPYASDTSSQDARSGSMTPIIDKEARFRMETMERQLAGLSSLVHSALVSKGMSESSQRDMHELRRQILALHPDVHSGSSIPSSTEPSLPDTVSLNGEAQQELLKLRRQAADTHSQLKQIRRAVQVNAQNSHNILREAFEKIQRHINEHLGGKIGSHNDENSLDALKSEHVTRVTALQRSLQSFEEDVEEVRKLVLNTNRKLRMSEVESFTNSLTKIGRTAAKLKTHFPSLQRELEAKIKNHMEKVVREEKFIKEESAQIDQCLRRCKTLANMMVTMKKLAMVQDPTVSGNYRMPLPSETVPKSVANVSLVVHNEPLPHSAPADPAVSDDVPPVPPSPLNYEGPSTSEKKEDTHVLDTILDELTSTTQRETKSLSPSNAKNEPPRNGPPKPPQRHSKGDVRNRFTPSQVHELQRRAMVDSMAPMHSNSAPAGFISQVGNDRFQKPPAAISTTDALGVSDPSTHGTSSNESLNSQEGGRMNAEAIEERQQQLAHKQRQLHTQFEQLQQMCPPTDSQ</sequence>
<dbReference type="InterPro" id="IPR022782">
    <property type="entry name" value="AIP3-like_C"/>
</dbReference>
<dbReference type="InterPro" id="IPR051825">
    <property type="entry name" value="SRCIN1"/>
</dbReference>
<name>A0A915BMI3_PARUN</name>